<dbReference type="Proteomes" id="UP000649617">
    <property type="component" value="Unassembled WGS sequence"/>
</dbReference>
<accession>A0A812PDM1</accession>
<dbReference type="AlphaFoldDB" id="A0A812PDM1"/>
<feature type="region of interest" description="Disordered" evidence="1">
    <location>
        <begin position="186"/>
        <end position="286"/>
    </location>
</feature>
<protein>
    <submittedName>
        <fullName evidence="2">RE2 protein</fullName>
    </submittedName>
</protein>
<keyword evidence="3" id="KW-1185">Reference proteome</keyword>
<reference evidence="2" key="1">
    <citation type="submission" date="2021-02" db="EMBL/GenBank/DDBJ databases">
        <authorList>
            <person name="Dougan E. K."/>
            <person name="Rhodes N."/>
            <person name="Thang M."/>
            <person name="Chan C."/>
        </authorList>
    </citation>
    <scope>NUCLEOTIDE SEQUENCE</scope>
</reference>
<feature type="compositionally biased region" description="Basic and acidic residues" evidence="1">
    <location>
        <begin position="228"/>
        <end position="244"/>
    </location>
</feature>
<dbReference type="OrthoDB" id="422008at2759"/>
<evidence type="ECO:0000256" key="1">
    <source>
        <dbReference type="SAM" id="MobiDB-lite"/>
    </source>
</evidence>
<evidence type="ECO:0000313" key="3">
    <source>
        <dbReference type="Proteomes" id="UP000649617"/>
    </source>
</evidence>
<evidence type="ECO:0000313" key="2">
    <source>
        <dbReference type="EMBL" id="CAE7355746.1"/>
    </source>
</evidence>
<proteinExistence type="predicted"/>
<feature type="compositionally biased region" description="Basic and acidic residues" evidence="1">
    <location>
        <begin position="952"/>
        <end position="973"/>
    </location>
</feature>
<feature type="region of interest" description="Disordered" evidence="1">
    <location>
        <begin position="1"/>
        <end position="20"/>
    </location>
</feature>
<feature type="non-terminal residue" evidence="2">
    <location>
        <position position="973"/>
    </location>
</feature>
<name>A0A812PDM1_SYMPI</name>
<gene>
    <name evidence="2" type="primary">RE2</name>
    <name evidence="2" type="ORF">SPIL2461_LOCUS8456</name>
</gene>
<organism evidence="2 3">
    <name type="scientific">Symbiodinium pilosum</name>
    <name type="common">Dinoflagellate</name>
    <dbReference type="NCBI Taxonomy" id="2952"/>
    <lineage>
        <taxon>Eukaryota</taxon>
        <taxon>Sar</taxon>
        <taxon>Alveolata</taxon>
        <taxon>Dinophyceae</taxon>
        <taxon>Suessiales</taxon>
        <taxon>Symbiodiniaceae</taxon>
        <taxon>Symbiodinium</taxon>
    </lineage>
</organism>
<comment type="caution">
    <text evidence="2">The sequence shown here is derived from an EMBL/GenBank/DDBJ whole genome shotgun (WGS) entry which is preliminary data.</text>
</comment>
<feature type="compositionally biased region" description="Basic and acidic residues" evidence="1">
    <location>
        <begin position="934"/>
        <end position="945"/>
    </location>
</feature>
<feature type="region of interest" description="Disordered" evidence="1">
    <location>
        <begin position="933"/>
        <end position="973"/>
    </location>
</feature>
<dbReference type="EMBL" id="CAJNIZ010013912">
    <property type="protein sequence ID" value="CAE7355746.1"/>
    <property type="molecule type" value="Genomic_DNA"/>
</dbReference>
<sequence>MATAAVTQAKNSDSRRGGFSPAQWVLGRQTRLPATLCDDDEVGRLGAQALAATPGTKMFRKTQLRMAAREAFAQASNSDALRRAELRKIRPSRGPFPIGSYVFYFDAAEKEPGPNCWRGIARVVGREGSRTIWVSHRGILIAVSPEHLSRAYDPEVESWMAVNQELELVDTVPVAGGTGFIDLRKAPLPELPDLPEGDLQLPQGDDREDPEQLPDGRERGSGSSRSLMAREESERDASRARKSSEFFVSQEKRRKKKREERKAELAAGSDMNPIDTPVDPGGGVDLDLEEEEFGPELHDYHQAAPRRQLTPVVEDPAAEAAEREAKWLKVSSSADYAETFSASLAAESDDYVTNKAAEHYERHEFAYQTLGIDRSDFLFGVRRNVFSDKYEALAAQGQASGEAVKKKARKEIKLAELGQETQRLFTAPGGSDEREWGAWKSKEACEVLSLRESQRIRQEKPDLGFKDKSLGYYRRDAPTASAVAESVCLAVCASFKFTLLAKDIKNAYFSGKNVGREIYLDQPRGGLPGLEKGQLLRAKKAIYGFAEAARLFWLALKEHLESDGWQESKLEPALFYLRKANRLLGILITHVDDLEGGVVPNLLDSAFQRSALALEFATNHVHEFIFRGREVKQHPGSGHVDVTMKNYALSMKPVRMDSIRRKQLMSELEPEEKERFQSHAGELGWLARQLHCDLAYENGVIQRCKADVCVADMLKLKQYIGQARRGADFRMRFWGDVDLHEAVIVHLADSGHANGTPDHKEEMKYKSVGGYFIMAANPQILDGAEVRANILAFHSSQTKRVCRSTLAAEASHLAESVEAGDWIIVLLEEALTGEVDLRGWPAVIEKRKRVYVTDAKSVYDYLQRDATSTSSDKRMAIEGALLRETVRKDNAFTRWIDGQQNIANVLTKANAEKDTLRTFLRTGLLSLTQTEANQKLKEKKQLERQSRRRAKHENQQGKEAASKERRAKAAAEV</sequence>
<feature type="compositionally biased region" description="Polar residues" evidence="1">
    <location>
        <begin position="1"/>
        <end position="11"/>
    </location>
</feature>